<evidence type="ECO:0000256" key="3">
    <source>
        <dbReference type="ARBA" id="ARBA00022692"/>
    </source>
</evidence>
<evidence type="ECO:0000313" key="14">
    <source>
        <dbReference type="Proteomes" id="UP000051574"/>
    </source>
</evidence>
<feature type="non-terminal residue" evidence="13">
    <location>
        <position position="140"/>
    </location>
</feature>
<dbReference type="PROSITE" id="PS50268">
    <property type="entry name" value="CADHERIN_2"/>
    <property type="match status" value="1"/>
</dbReference>
<dbReference type="Gene3D" id="2.60.40.60">
    <property type="entry name" value="Cadherins"/>
    <property type="match status" value="2"/>
</dbReference>
<keyword evidence="5" id="KW-0677">Repeat</keyword>
<dbReference type="GO" id="GO:0005509">
    <property type="term" value="F:calcium ion binding"/>
    <property type="evidence" value="ECO:0007669"/>
    <property type="project" value="UniProtKB-UniRule"/>
</dbReference>
<evidence type="ECO:0000256" key="2">
    <source>
        <dbReference type="ARBA" id="ARBA00004479"/>
    </source>
</evidence>
<dbReference type="SMART" id="SM00112">
    <property type="entry name" value="CA"/>
    <property type="match status" value="1"/>
</dbReference>
<keyword evidence="6 11" id="KW-0106">Calcium</keyword>
<keyword evidence="10" id="KW-0325">Glycoprotein</keyword>
<comment type="subcellular location">
    <subcellularLocation>
        <location evidence="1">Cell membrane</location>
        <topology evidence="1">Single-pass membrane protein</topology>
    </subcellularLocation>
    <subcellularLocation>
        <location evidence="2">Membrane</location>
        <topology evidence="2">Single-pass type I membrane protein</topology>
    </subcellularLocation>
</comment>
<dbReference type="CDD" id="cd11304">
    <property type="entry name" value="Cadherin_repeat"/>
    <property type="match status" value="2"/>
</dbReference>
<name>A0A0T6AYP5_9SCAR</name>
<dbReference type="PRINTS" id="PR00205">
    <property type="entry name" value="CADHERIN"/>
</dbReference>
<accession>A0A0T6AYP5</accession>
<feature type="non-terminal residue" evidence="13">
    <location>
        <position position="1"/>
    </location>
</feature>
<dbReference type="PANTHER" id="PTHR24026">
    <property type="entry name" value="FAT ATYPICAL CADHERIN-RELATED"/>
    <property type="match status" value="1"/>
</dbReference>
<feature type="domain" description="Cadherin" evidence="12">
    <location>
        <begin position="7"/>
        <end position="111"/>
    </location>
</feature>
<evidence type="ECO:0000256" key="6">
    <source>
        <dbReference type="ARBA" id="ARBA00022837"/>
    </source>
</evidence>
<evidence type="ECO:0000256" key="4">
    <source>
        <dbReference type="ARBA" id="ARBA00022729"/>
    </source>
</evidence>
<dbReference type="Pfam" id="PF00028">
    <property type="entry name" value="Cadherin"/>
    <property type="match status" value="1"/>
</dbReference>
<dbReference type="GO" id="GO:0007156">
    <property type="term" value="P:homophilic cell adhesion via plasma membrane adhesion molecules"/>
    <property type="evidence" value="ECO:0007669"/>
    <property type="project" value="InterPro"/>
</dbReference>
<comment type="caution">
    <text evidence="13">The sequence shown here is derived from an EMBL/GenBank/DDBJ whole genome shotgun (WGS) entry which is preliminary data.</text>
</comment>
<evidence type="ECO:0000256" key="10">
    <source>
        <dbReference type="ARBA" id="ARBA00023180"/>
    </source>
</evidence>
<evidence type="ECO:0000256" key="1">
    <source>
        <dbReference type="ARBA" id="ARBA00004162"/>
    </source>
</evidence>
<dbReference type="Proteomes" id="UP000051574">
    <property type="component" value="Unassembled WGS sequence"/>
</dbReference>
<dbReference type="OrthoDB" id="6252479at2759"/>
<evidence type="ECO:0000256" key="7">
    <source>
        <dbReference type="ARBA" id="ARBA00022889"/>
    </source>
</evidence>
<protein>
    <submittedName>
        <fullName evidence="13">Cadherin</fullName>
    </submittedName>
</protein>
<dbReference type="PANTHER" id="PTHR24026:SF126">
    <property type="entry name" value="PROTOCADHERIN FAT 4"/>
    <property type="match status" value="1"/>
</dbReference>
<dbReference type="SUPFAM" id="SSF49313">
    <property type="entry name" value="Cadherin-like"/>
    <property type="match status" value="2"/>
</dbReference>
<keyword evidence="4" id="KW-0732">Signal</keyword>
<dbReference type="EMBL" id="LJIG01022552">
    <property type="protein sequence ID" value="KRT79973.1"/>
    <property type="molecule type" value="Genomic_DNA"/>
</dbReference>
<dbReference type="InterPro" id="IPR002126">
    <property type="entry name" value="Cadherin-like_dom"/>
</dbReference>
<proteinExistence type="predicted"/>
<evidence type="ECO:0000256" key="9">
    <source>
        <dbReference type="ARBA" id="ARBA00023136"/>
    </source>
</evidence>
<dbReference type="GO" id="GO:0005886">
    <property type="term" value="C:plasma membrane"/>
    <property type="evidence" value="ECO:0007669"/>
    <property type="project" value="UniProtKB-SubCell"/>
</dbReference>
<dbReference type="AlphaFoldDB" id="A0A0T6AYP5"/>
<evidence type="ECO:0000256" key="5">
    <source>
        <dbReference type="ARBA" id="ARBA00022737"/>
    </source>
</evidence>
<evidence type="ECO:0000256" key="11">
    <source>
        <dbReference type="PROSITE-ProRule" id="PRU00043"/>
    </source>
</evidence>
<sequence length="140" mass="15286">DNPPAFLENAYSFDIPENAPRGHKVGQIQAVDADLGANADLTYTVISDWANDVFSLNPQTGVFTLTAKLDYEEVQHYILVVQAQDTGHPSLSSTLTVYCNVLDLNDNAPVFDPMSYSNEVLENVPIDTHILTVSATDLDS</sequence>
<evidence type="ECO:0000256" key="8">
    <source>
        <dbReference type="ARBA" id="ARBA00022989"/>
    </source>
</evidence>
<evidence type="ECO:0000259" key="12">
    <source>
        <dbReference type="PROSITE" id="PS50268"/>
    </source>
</evidence>
<organism evidence="13 14">
    <name type="scientific">Oryctes borbonicus</name>
    <dbReference type="NCBI Taxonomy" id="1629725"/>
    <lineage>
        <taxon>Eukaryota</taxon>
        <taxon>Metazoa</taxon>
        <taxon>Ecdysozoa</taxon>
        <taxon>Arthropoda</taxon>
        <taxon>Hexapoda</taxon>
        <taxon>Insecta</taxon>
        <taxon>Pterygota</taxon>
        <taxon>Neoptera</taxon>
        <taxon>Endopterygota</taxon>
        <taxon>Coleoptera</taxon>
        <taxon>Polyphaga</taxon>
        <taxon>Scarabaeiformia</taxon>
        <taxon>Scarabaeidae</taxon>
        <taxon>Dynastinae</taxon>
        <taxon>Oryctes</taxon>
    </lineage>
</organism>
<dbReference type="InterPro" id="IPR015919">
    <property type="entry name" value="Cadherin-like_sf"/>
</dbReference>
<dbReference type="FunFam" id="2.60.40.60:FF:000118">
    <property type="entry name" value="protocadherin Fat 4"/>
    <property type="match status" value="1"/>
</dbReference>
<reference evidence="13 14" key="1">
    <citation type="submission" date="2015-09" db="EMBL/GenBank/DDBJ databases">
        <title>Draft genome of the scarab beetle Oryctes borbonicus.</title>
        <authorList>
            <person name="Meyer J.M."/>
            <person name="Markov G.V."/>
            <person name="Baskaran P."/>
            <person name="Herrmann M."/>
            <person name="Sommer R.J."/>
            <person name="Roedelsperger C."/>
        </authorList>
    </citation>
    <scope>NUCLEOTIDE SEQUENCE [LARGE SCALE GENOMIC DNA]</scope>
    <source>
        <strain evidence="13">OB123</strain>
        <tissue evidence="13">Whole animal</tissue>
    </source>
</reference>
<keyword evidence="9" id="KW-0472">Membrane</keyword>
<gene>
    <name evidence="13" type="ORF">AMK59_6540</name>
</gene>
<keyword evidence="3" id="KW-0812">Transmembrane</keyword>
<evidence type="ECO:0000313" key="13">
    <source>
        <dbReference type="EMBL" id="KRT79973.1"/>
    </source>
</evidence>
<keyword evidence="14" id="KW-1185">Reference proteome</keyword>
<keyword evidence="7" id="KW-0130">Cell adhesion</keyword>
<keyword evidence="8" id="KW-1133">Transmembrane helix</keyword>